<dbReference type="AlphaFoldDB" id="A0ABD0UVD1"/>
<evidence type="ECO:0000313" key="2">
    <source>
        <dbReference type="Proteomes" id="UP001552299"/>
    </source>
</evidence>
<organism evidence="1 2">
    <name type="scientific">Dendrobium thyrsiflorum</name>
    <name type="common">Pinecone-like raceme dendrobium</name>
    <name type="synonym">Orchid</name>
    <dbReference type="NCBI Taxonomy" id="117978"/>
    <lineage>
        <taxon>Eukaryota</taxon>
        <taxon>Viridiplantae</taxon>
        <taxon>Streptophyta</taxon>
        <taxon>Embryophyta</taxon>
        <taxon>Tracheophyta</taxon>
        <taxon>Spermatophyta</taxon>
        <taxon>Magnoliopsida</taxon>
        <taxon>Liliopsida</taxon>
        <taxon>Asparagales</taxon>
        <taxon>Orchidaceae</taxon>
        <taxon>Epidendroideae</taxon>
        <taxon>Malaxideae</taxon>
        <taxon>Dendrobiinae</taxon>
        <taxon>Dendrobium</taxon>
    </lineage>
</organism>
<proteinExistence type="predicted"/>
<dbReference type="Proteomes" id="UP001552299">
    <property type="component" value="Unassembled WGS sequence"/>
</dbReference>
<evidence type="ECO:0000313" key="1">
    <source>
        <dbReference type="EMBL" id="KAL0914352.1"/>
    </source>
</evidence>
<keyword evidence="2" id="KW-1185">Reference proteome</keyword>
<comment type="caution">
    <text evidence="1">The sequence shown here is derived from an EMBL/GenBank/DDBJ whole genome shotgun (WGS) entry which is preliminary data.</text>
</comment>
<accession>A0ABD0UVD1</accession>
<sequence>MRGQSRQLKAHNDSFGFPVERNWVELDSQGGCPCLSQPKSSRTRKDNPKEGIFRFFRIGSKGSKALIFFLGCGLSYIARSQLYGAFPCCDETNSPPFPFERLKD</sequence>
<dbReference type="EMBL" id="JANQDX010000012">
    <property type="protein sequence ID" value="KAL0914352.1"/>
    <property type="molecule type" value="Genomic_DNA"/>
</dbReference>
<gene>
    <name evidence="1" type="ORF">M5K25_014695</name>
</gene>
<reference evidence="1 2" key="1">
    <citation type="journal article" date="2024" name="Plant Biotechnol. J.">
        <title>Dendrobium thyrsiflorum genome and its molecular insights into genes involved in important horticultural traits.</title>
        <authorList>
            <person name="Chen B."/>
            <person name="Wang J.Y."/>
            <person name="Zheng P.J."/>
            <person name="Li K.L."/>
            <person name="Liang Y.M."/>
            <person name="Chen X.F."/>
            <person name="Zhang C."/>
            <person name="Zhao X."/>
            <person name="He X."/>
            <person name="Zhang G.Q."/>
            <person name="Liu Z.J."/>
            <person name="Xu Q."/>
        </authorList>
    </citation>
    <scope>NUCLEOTIDE SEQUENCE [LARGE SCALE GENOMIC DNA]</scope>
    <source>
        <strain evidence="1">GZMU011</strain>
    </source>
</reference>
<protein>
    <submittedName>
        <fullName evidence="1">Uncharacterized protein</fullName>
    </submittedName>
</protein>
<name>A0ABD0UVD1_DENTH</name>